<dbReference type="Proteomes" id="UP001642484">
    <property type="component" value="Unassembled WGS sequence"/>
</dbReference>
<evidence type="ECO:0000313" key="2">
    <source>
        <dbReference type="Proteomes" id="UP001642484"/>
    </source>
</evidence>
<accession>A0ABP0SWD1</accession>
<protein>
    <submittedName>
        <fullName evidence="1">Uncharacterized protein</fullName>
    </submittedName>
</protein>
<organism evidence="1 2">
    <name type="scientific">Durusdinium trenchii</name>
    <dbReference type="NCBI Taxonomy" id="1381693"/>
    <lineage>
        <taxon>Eukaryota</taxon>
        <taxon>Sar</taxon>
        <taxon>Alveolata</taxon>
        <taxon>Dinophyceae</taxon>
        <taxon>Suessiales</taxon>
        <taxon>Symbiodiniaceae</taxon>
        <taxon>Durusdinium</taxon>
    </lineage>
</organism>
<keyword evidence="2" id="KW-1185">Reference proteome</keyword>
<evidence type="ECO:0000313" key="1">
    <source>
        <dbReference type="EMBL" id="CAK9116706.1"/>
    </source>
</evidence>
<sequence length="89" mass="9950">MGVLRCLPVTGHFYFMKSHRQQISEMIAQAVRDADDAGVKYFGLAHLNKAQQTLKRVAASSWRPQDPDCAWQHLDSCRCLAGTATIYPA</sequence>
<dbReference type="EMBL" id="CAXAMN010028484">
    <property type="protein sequence ID" value="CAK9116706.1"/>
    <property type="molecule type" value="Genomic_DNA"/>
</dbReference>
<gene>
    <name evidence="1" type="ORF">CCMP2556_LOCUS54214</name>
</gene>
<name>A0ABP0SWD1_9DINO</name>
<comment type="caution">
    <text evidence="1">The sequence shown here is derived from an EMBL/GenBank/DDBJ whole genome shotgun (WGS) entry which is preliminary data.</text>
</comment>
<proteinExistence type="predicted"/>
<reference evidence="1 2" key="1">
    <citation type="submission" date="2024-02" db="EMBL/GenBank/DDBJ databases">
        <authorList>
            <person name="Chen Y."/>
            <person name="Shah S."/>
            <person name="Dougan E. K."/>
            <person name="Thang M."/>
            <person name="Chan C."/>
        </authorList>
    </citation>
    <scope>NUCLEOTIDE SEQUENCE [LARGE SCALE GENOMIC DNA]</scope>
</reference>